<comment type="caution">
    <text evidence="1">The sequence shown here is derived from an EMBL/GenBank/DDBJ whole genome shotgun (WGS) entry which is preliminary data.</text>
</comment>
<keyword evidence="2" id="KW-1185">Reference proteome</keyword>
<dbReference type="Proteomes" id="UP000306319">
    <property type="component" value="Unassembled WGS sequence"/>
</dbReference>
<dbReference type="EMBL" id="SRYB01000042">
    <property type="protein sequence ID" value="TGY76306.1"/>
    <property type="molecule type" value="Genomic_DNA"/>
</dbReference>
<evidence type="ECO:0000313" key="1">
    <source>
        <dbReference type="EMBL" id="TGY76306.1"/>
    </source>
</evidence>
<name>A0AC61RDH9_9BACT</name>
<organism evidence="1 2">
    <name type="scientific">Lepagella muris</name>
    <dbReference type="NCBI Taxonomy" id="3032870"/>
    <lineage>
        <taxon>Bacteria</taxon>
        <taxon>Pseudomonadati</taxon>
        <taxon>Bacteroidota</taxon>
        <taxon>Bacteroidia</taxon>
        <taxon>Bacteroidales</taxon>
        <taxon>Muribaculaceae</taxon>
        <taxon>Lepagella</taxon>
    </lineage>
</organism>
<reference evidence="1" key="1">
    <citation type="submission" date="2019-04" db="EMBL/GenBank/DDBJ databases">
        <title>Microbes associate with the intestines of laboratory mice.</title>
        <authorList>
            <person name="Navarre W."/>
            <person name="Wong E."/>
            <person name="Huang K."/>
            <person name="Tropini C."/>
            <person name="Ng K."/>
            <person name="Yu B."/>
        </authorList>
    </citation>
    <scope>NUCLEOTIDE SEQUENCE</scope>
    <source>
        <strain evidence="1">NM04_E33</strain>
    </source>
</reference>
<proteinExistence type="predicted"/>
<gene>
    <name evidence="1" type="primary">ahpF</name>
    <name evidence="1" type="ORF">E5331_18425</name>
</gene>
<accession>A0AC61RDH9</accession>
<evidence type="ECO:0000313" key="2">
    <source>
        <dbReference type="Proteomes" id="UP000306319"/>
    </source>
</evidence>
<protein>
    <submittedName>
        <fullName evidence="1">Alkyl hydroperoxide reductase subunit F</fullName>
    </submittedName>
</protein>
<sequence length="524" mass="55595">MLDKDIITQLKGIFANLETAFTFVVSGVSSREETRQMVEFVNDFASSSAAFSVKEEDTPTEENAPTLAIWRDGNPTGVSFCGIPNGHEFTSLILAVLNAAGQGKNLPDEALRRRIASLQGPVDMFTFVSLTCTNCPEVVQSLNIIALINPSFRHVTIDGAVVPEMVKSYNVQSVPTVYANGELLSVGRAELGDLVALLEKKFGSTPNPGEVSDVTLGFDVIVAGGGPAGAAAAIYLSRKGLRTAIVAGRIGGQVKDTMDIENLISVPHTTGPELASDLRRHLESYDIAIYDNRRIVDVALDGFPKRITTDSGETFEAPQIVIATGASWRRLNIPGENEYIGRGVAFCTHCDGPFFAGKRVAVIGGGNSGIEAAIDLAAICEHVDVFEFLDELKADMVLQKRLTEFDNVAVHLSSAAEEVIGNGTKVTGIKVKDRKSGESALYDLDGVFVQIGLTANSSPFSNQLPVNKAGEIIMKGAGRTGIPGVYAAGDVTDIPYKQIVIAMGDGATAALSAVDDRMRGVTPS</sequence>